<organism evidence="2 3">
    <name type="scientific">Oryza meyeriana var. granulata</name>
    <dbReference type="NCBI Taxonomy" id="110450"/>
    <lineage>
        <taxon>Eukaryota</taxon>
        <taxon>Viridiplantae</taxon>
        <taxon>Streptophyta</taxon>
        <taxon>Embryophyta</taxon>
        <taxon>Tracheophyta</taxon>
        <taxon>Spermatophyta</taxon>
        <taxon>Magnoliopsida</taxon>
        <taxon>Liliopsida</taxon>
        <taxon>Poales</taxon>
        <taxon>Poaceae</taxon>
        <taxon>BOP clade</taxon>
        <taxon>Oryzoideae</taxon>
        <taxon>Oryzeae</taxon>
        <taxon>Oryzinae</taxon>
        <taxon>Oryza</taxon>
        <taxon>Oryza meyeriana</taxon>
    </lineage>
</organism>
<dbReference type="EMBL" id="SPHZ02000008">
    <property type="protein sequence ID" value="KAF0903491.1"/>
    <property type="molecule type" value="Genomic_DNA"/>
</dbReference>
<keyword evidence="3" id="KW-1185">Reference proteome</keyword>
<feature type="compositionally biased region" description="Polar residues" evidence="1">
    <location>
        <begin position="18"/>
        <end position="30"/>
    </location>
</feature>
<feature type="region of interest" description="Disordered" evidence="1">
    <location>
        <begin position="1"/>
        <end position="94"/>
    </location>
</feature>
<name>A0A6G1CTT7_9ORYZ</name>
<comment type="caution">
    <text evidence="2">The sequence shown here is derived from an EMBL/GenBank/DDBJ whole genome shotgun (WGS) entry which is preliminary data.</text>
</comment>
<proteinExistence type="predicted"/>
<feature type="compositionally biased region" description="Basic and acidic residues" evidence="1">
    <location>
        <begin position="71"/>
        <end position="82"/>
    </location>
</feature>
<protein>
    <submittedName>
        <fullName evidence="2">Uncharacterized protein</fullName>
    </submittedName>
</protein>
<dbReference type="OrthoDB" id="293868at2759"/>
<gene>
    <name evidence="2" type="ORF">E2562_027898</name>
</gene>
<evidence type="ECO:0000313" key="2">
    <source>
        <dbReference type="EMBL" id="KAF0903491.1"/>
    </source>
</evidence>
<dbReference type="Proteomes" id="UP000479710">
    <property type="component" value="Unassembled WGS sequence"/>
</dbReference>
<feature type="compositionally biased region" description="Pro residues" evidence="1">
    <location>
        <begin position="53"/>
        <end position="62"/>
    </location>
</feature>
<evidence type="ECO:0000313" key="3">
    <source>
        <dbReference type="Proteomes" id="UP000479710"/>
    </source>
</evidence>
<reference evidence="2 3" key="1">
    <citation type="submission" date="2019-11" db="EMBL/GenBank/DDBJ databases">
        <title>Whole genome sequence of Oryza granulata.</title>
        <authorList>
            <person name="Li W."/>
        </authorList>
    </citation>
    <scope>NUCLEOTIDE SEQUENCE [LARGE SCALE GENOMIC DNA]</scope>
    <source>
        <strain evidence="3">cv. Menghai</strain>
        <tissue evidence="2">Leaf</tissue>
    </source>
</reference>
<evidence type="ECO:0000256" key="1">
    <source>
        <dbReference type="SAM" id="MobiDB-lite"/>
    </source>
</evidence>
<dbReference type="AlphaFoldDB" id="A0A6G1CTT7"/>
<accession>A0A6G1CTT7</accession>
<sequence>MRTGSKPTPLQPRPGCTTPISARLQATRQVGAQRGRLAPHHPIPARSIHDPLPHLPASPPAAFPSVSLTDGDGRVGEGEHKARSPPGDSAGGRVRPVTVKVRKWLLYLFPMLDCAPKDGGIGHAKLEAWLRQQEENAAVGEAGR</sequence>